<organism evidence="12 13">
    <name type="scientific">Meloidogyne incognita</name>
    <name type="common">Southern root-knot nematode worm</name>
    <name type="synonym">Oxyuris incognita</name>
    <dbReference type="NCBI Taxonomy" id="6306"/>
    <lineage>
        <taxon>Eukaryota</taxon>
        <taxon>Metazoa</taxon>
        <taxon>Ecdysozoa</taxon>
        <taxon>Nematoda</taxon>
        <taxon>Chromadorea</taxon>
        <taxon>Rhabditida</taxon>
        <taxon>Tylenchina</taxon>
        <taxon>Tylenchomorpha</taxon>
        <taxon>Tylenchoidea</taxon>
        <taxon>Meloidogynidae</taxon>
        <taxon>Meloidogyninae</taxon>
        <taxon>Meloidogyne</taxon>
        <taxon>Meloidogyne incognita group</taxon>
    </lineage>
</organism>
<evidence type="ECO:0000256" key="3">
    <source>
        <dbReference type="ARBA" id="ARBA00022833"/>
    </source>
</evidence>
<dbReference type="PROSITE" id="PS51030">
    <property type="entry name" value="NUCLEAR_REC_DBD_2"/>
    <property type="match status" value="1"/>
</dbReference>
<keyword evidence="8" id="KW-0539">Nucleus</keyword>
<keyword evidence="9" id="KW-0175">Coiled coil</keyword>
<accession>A0A914LVK7</accession>
<keyword evidence="7" id="KW-0675">Receptor</keyword>
<dbReference type="GO" id="GO:0003700">
    <property type="term" value="F:DNA-binding transcription factor activity"/>
    <property type="evidence" value="ECO:0007669"/>
    <property type="project" value="InterPro"/>
</dbReference>
<protein>
    <submittedName>
        <fullName evidence="13">Nuclear receptor domain-containing protein</fullName>
    </submittedName>
</protein>
<feature type="region of interest" description="Disordered" evidence="10">
    <location>
        <begin position="240"/>
        <end position="267"/>
    </location>
</feature>
<evidence type="ECO:0000313" key="13">
    <source>
        <dbReference type="WBParaSite" id="Minc3s00832g17886"/>
    </source>
</evidence>
<evidence type="ECO:0000256" key="10">
    <source>
        <dbReference type="SAM" id="MobiDB-lite"/>
    </source>
</evidence>
<dbReference type="Proteomes" id="UP000887563">
    <property type="component" value="Unplaced"/>
</dbReference>
<evidence type="ECO:0000256" key="8">
    <source>
        <dbReference type="ARBA" id="ARBA00023242"/>
    </source>
</evidence>
<evidence type="ECO:0000256" key="1">
    <source>
        <dbReference type="ARBA" id="ARBA00022723"/>
    </source>
</evidence>
<keyword evidence="4" id="KW-0805">Transcription regulation</keyword>
<evidence type="ECO:0000256" key="4">
    <source>
        <dbReference type="ARBA" id="ARBA00023015"/>
    </source>
</evidence>
<keyword evidence="6" id="KW-0804">Transcription</keyword>
<dbReference type="SUPFAM" id="SSF57716">
    <property type="entry name" value="Glucocorticoid receptor-like (DNA-binding domain)"/>
    <property type="match status" value="1"/>
</dbReference>
<evidence type="ECO:0000256" key="2">
    <source>
        <dbReference type="ARBA" id="ARBA00022771"/>
    </source>
</evidence>
<dbReference type="GO" id="GO:0043565">
    <property type="term" value="F:sequence-specific DNA binding"/>
    <property type="evidence" value="ECO:0007669"/>
    <property type="project" value="InterPro"/>
</dbReference>
<keyword evidence="12" id="KW-1185">Reference proteome</keyword>
<feature type="coiled-coil region" evidence="9">
    <location>
        <begin position="117"/>
        <end position="144"/>
    </location>
</feature>
<keyword evidence="2" id="KW-0863">Zinc-finger</keyword>
<dbReference type="WBParaSite" id="Minc3s00832g17886">
    <property type="protein sequence ID" value="Minc3s00832g17886"/>
    <property type="gene ID" value="Minc3s00832g17886"/>
</dbReference>
<evidence type="ECO:0000256" key="6">
    <source>
        <dbReference type="ARBA" id="ARBA00023163"/>
    </source>
</evidence>
<proteinExistence type="predicted"/>
<evidence type="ECO:0000256" key="5">
    <source>
        <dbReference type="ARBA" id="ARBA00023125"/>
    </source>
</evidence>
<dbReference type="InterPro" id="IPR013088">
    <property type="entry name" value="Znf_NHR/GATA"/>
</dbReference>
<dbReference type="AlphaFoldDB" id="A0A914LVK7"/>
<dbReference type="Gene3D" id="3.30.50.10">
    <property type="entry name" value="Erythroid Transcription Factor GATA-1, subunit A"/>
    <property type="match status" value="1"/>
</dbReference>
<evidence type="ECO:0000256" key="9">
    <source>
        <dbReference type="SAM" id="Coils"/>
    </source>
</evidence>
<keyword evidence="5" id="KW-0238">DNA-binding</keyword>
<keyword evidence="3" id="KW-0862">Zinc</keyword>
<evidence type="ECO:0000259" key="11">
    <source>
        <dbReference type="PROSITE" id="PS51030"/>
    </source>
</evidence>
<name>A0A914LVK7_MELIC</name>
<evidence type="ECO:0000313" key="12">
    <source>
        <dbReference type="Proteomes" id="UP000887563"/>
    </source>
</evidence>
<dbReference type="InterPro" id="IPR001628">
    <property type="entry name" value="Znf_hrmn_rcpt"/>
</dbReference>
<dbReference type="Pfam" id="PF00105">
    <property type="entry name" value="zf-C4"/>
    <property type="match status" value="1"/>
</dbReference>
<keyword evidence="1" id="KW-0479">Metal-binding</keyword>
<sequence length="267" mass="29837">MKLEQQTQISSPPKIKKLKQGRTTLPLELLVDVFRTINTYSDGFPTDLALDTDIAIIKAKQQELWSKYAKKLMTSSLIVYSFIGEVFRRAKDSVATSSALACGSEEVCTDPKCQNMIKSLKAELAEQKGRMDEQDRRISELAQLLVNCKCKKPTSSTSHPLRECRICRLLLDCGIHNNVLSCKSCSEFFRINTKKGGVSKQCRYQHGACADLKPGEIRECTSCRWVKCVNEGMIMEDVGERGTKRPAAEDLDIGTVKLHPGSSQEKP</sequence>
<dbReference type="GO" id="GO:0008270">
    <property type="term" value="F:zinc ion binding"/>
    <property type="evidence" value="ECO:0007669"/>
    <property type="project" value="UniProtKB-KW"/>
</dbReference>
<feature type="domain" description="Nuclear receptor" evidence="11">
    <location>
        <begin position="161"/>
        <end position="240"/>
    </location>
</feature>
<dbReference type="SMART" id="SM00399">
    <property type="entry name" value="ZnF_C4"/>
    <property type="match status" value="1"/>
</dbReference>
<evidence type="ECO:0000256" key="7">
    <source>
        <dbReference type="ARBA" id="ARBA00023170"/>
    </source>
</evidence>
<reference evidence="13" key="1">
    <citation type="submission" date="2022-11" db="UniProtKB">
        <authorList>
            <consortium name="WormBaseParasite"/>
        </authorList>
    </citation>
    <scope>IDENTIFICATION</scope>
</reference>